<feature type="compositionally biased region" description="Polar residues" evidence="1">
    <location>
        <begin position="767"/>
        <end position="786"/>
    </location>
</feature>
<evidence type="ECO:0000313" key="4">
    <source>
        <dbReference type="Proteomes" id="UP001623330"/>
    </source>
</evidence>
<keyword evidence="4" id="KW-1185">Reference proteome</keyword>
<feature type="chain" id="PRO_5046504125" description="Hyphally-regulated cell wall protein N-terminal domain-containing protein" evidence="2">
    <location>
        <begin position="19"/>
        <end position="875"/>
    </location>
</feature>
<protein>
    <recommendedName>
        <fullName evidence="5">Hyphally-regulated cell wall protein N-terminal domain-containing protein</fullName>
    </recommendedName>
</protein>
<evidence type="ECO:0008006" key="5">
    <source>
        <dbReference type="Google" id="ProtNLM"/>
    </source>
</evidence>
<feature type="signal peptide" evidence="2">
    <location>
        <begin position="1"/>
        <end position="18"/>
    </location>
</feature>
<accession>A0ABR4NLM5</accession>
<organism evidence="3 4">
    <name type="scientific">Nakaseomyces bracarensis</name>
    <dbReference type="NCBI Taxonomy" id="273131"/>
    <lineage>
        <taxon>Eukaryota</taxon>
        <taxon>Fungi</taxon>
        <taxon>Dikarya</taxon>
        <taxon>Ascomycota</taxon>
        <taxon>Saccharomycotina</taxon>
        <taxon>Saccharomycetes</taxon>
        <taxon>Saccharomycetales</taxon>
        <taxon>Saccharomycetaceae</taxon>
        <taxon>Nakaseomyces</taxon>
    </lineage>
</organism>
<dbReference type="Proteomes" id="UP001623330">
    <property type="component" value="Unassembled WGS sequence"/>
</dbReference>
<feature type="region of interest" description="Disordered" evidence="1">
    <location>
        <begin position="411"/>
        <end position="434"/>
    </location>
</feature>
<feature type="region of interest" description="Disordered" evidence="1">
    <location>
        <begin position="764"/>
        <end position="830"/>
    </location>
</feature>
<comment type="caution">
    <text evidence="3">The sequence shown here is derived from an EMBL/GenBank/DDBJ whole genome shotgun (WGS) entry which is preliminary data.</text>
</comment>
<reference evidence="3 4" key="1">
    <citation type="submission" date="2024-05" db="EMBL/GenBank/DDBJ databases">
        <title>Long read based assembly of the Candida bracarensis genome reveals expanded adhesin content.</title>
        <authorList>
            <person name="Marcet-Houben M."/>
            <person name="Ksiezopolska E."/>
            <person name="Gabaldon T."/>
        </authorList>
    </citation>
    <scope>NUCLEOTIDE SEQUENCE [LARGE SCALE GENOMIC DNA]</scope>
    <source>
        <strain evidence="3 4">CBM6</strain>
    </source>
</reference>
<dbReference type="EMBL" id="JBEVYD010000013">
    <property type="protein sequence ID" value="KAL3228463.1"/>
    <property type="molecule type" value="Genomic_DNA"/>
</dbReference>
<gene>
    <name evidence="3" type="ORF">RNJ44_02408</name>
</gene>
<evidence type="ECO:0000256" key="1">
    <source>
        <dbReference type="SAM" id="MobiDB-lite"/>
    </source>
</evidence>
<name>A0ABR4NLM5_9SACH</name>
<feature type="compositionally biased region" description="Low complexity" evidence="1">
    <location>
        <begin position="801"/>
        <end position="817"/>
    </location>
</feature>
<feature type="compositionally biased region" description="Polar residues" evidence="1">
    <location>
        <begin position="818"/>
        <end position="830"/>
    </location>
</feature>
<dbReference type="Pfam" id="PF20646">
    <property type="entry name" value="Hpf1_C"/>
    <property type="match status" value="4"/>
</dbReference>
<sequence>MVSILPTLIIGLFGLVGAQNTYVVDVTDPTYVYNGNINSETGPGSIWQLDLSPGEHKVEFNGDIDLDQIRLTSNSDVSSLDFTYHGGTLHLNNYLRIDHSAASGPLTLRLTGDIFDLFEVNQDVNIYGVPGQNNTAYINFSNYSSILTNFWNINVTFHSDFINMNLLDIRHSNVIIDGDFFAQEIYVLSSVLWLDGKFTNYINSEYLVLDQNINIDPVGNVVVINDAVYSEYPDMQLLHFVSSTIHIAFVTDIKSISYDGIDDLLQDRWIVETETGNFAFIFDQRDKMTRENFLIENITVNKNGTDHVLNAIRYQFIAPPPITTTVTKDGTVETDLISYYLTPISGYSPIFRTGANTYIYTLTANETYSQPSETTAIVTKEDTTETDVISFFPTVGSDGKTHTGSTTYTLLDSSSKVESSSTTDPETYSQPPATTATVDLSSTTVTEEISFYPTVGTDGKTQTGSTTYTLSDNTTSMSESATPLPASTILETDIVSDNQTIHEVVIESGYTDSDGHIATTTWTELTMDMVDADPVYLSSSMMSSINESSTSGTESYMQPSPSTVIVTKSSTTETDVISYFPTVGTDGKTHTGTTTYTLSDNTTSMSESVTPMPATTILETDIVSDNQTIHEVVIVSGYTDSDGHIVTTTWTELTMNMVDADPVYTSSSMMLFANSSITSGGEAYTQPPETTTTVTVNDTTETIVITYCPIVGSDGKTHTSTSKSTMCDSHIYTQPPVTTATVTKEDGIVETVVVSCYPTVGSDGKTHTCSSKSTMSNEAKPTSVMTSGSNNGASGSGSGSNAGASGSDSGSNTGSGSHVSNAGTSGVHSGASSPGIVLQSIATQATVNSIQYEASGSTTVSNILFAAMMILLHMF</sequence>
<evidence type="ECO:0000313" key="3">
    <source>
        <dbReference type="EMBL" id="KAL3228463.1"/>
    </source>
</evidence>
<proteinExistence type="predicted"/>
<evidence type="ECO:0000256" key="2">
    <source>
        <dbReference type="SAM" id="SignalP"/>
    </source>
</evidence>
<feature type="compositionally biased region" description="Polar residues" evidence="1">
    <location>
        <begin position="422"/>
        <end position="434"/>
    </location>
</feature>
<dbReference type="InterPro" id="IPR049451">
    <property type="entry name" value="AWP2-like_YTTT_rpt"/>
</dbReference>
<keyword evidence="2" id="KW-0732">Signal</keyword>